<reference evidence="3" key="2">
    <citation type="submission" date="2023-07" db="EMBL/GenBank/DDBJ databases">
        <title>Description of novel Chryseobacterium sp. strain C-2.</title>
        <authorList>
            <person name="Saticioglu I.B."/>
        </authorList>
    </citation>
    <scope>NUCLEOTIDE SEQUENCE [LARGE SCALE GENOMIC DNA]</scope>
    <source>
        <strain evidence="3">C-2</strain>
    </source>
</reference>
<reference evidence="2" key="1">
    <citation type="submission" date="2021-11" db="EMBL/GenBank/DDBJ databases">
        <title>Description of novel Chryseobacterium species.</title>
        <authorList>
            <person name="Saticioglu I.B."/>
            <person name="Ay H."/>
            <person name="Altun S."/>
            <person name="Duman M."/>
        </authorList>
    </citation>
    <scope>NUCLEOTIDE SEQUENCE</scope>
    <source>
        <strain evidence="2">C-39</strain>
    </source>
</reference>
<evidence type="ECO:0000313" key="1">
    <source>
        <dbReference type="EMBL" id="MBD3906934.1"/>
    </source>
</evidence>
<dbReference type="EMBL" id="JAJJML010000001">
    <property type="protein sequence ID" value="MCC9033736.1"/>
    <property type="molecule type" value="Genomic_DNA"/>
</dbReference>
<reference evidence="1" key="3">
    <citation type="submission" date="2024-05" db="EMBL/GenBank/DDBJ databases">
        <title>Description of novel Chryseobacterium sp. strain C-2.</title>
        <authorList>
            <person name="Saticioglu I.B."/>
        </authorList>
    </citation>
    <scope>NUCLEOTIDE SEQUENCE</scope>
    <source>
        <strain evidence="1">C-2</strain>
    </source>
</reference>
<sequence>MFKQILIIVIIFFSLISCLENFEKLPEKYRSDENLLKQIKPNSKIEYWQIDYVTGFSPDKIFSNGNLNLIKEIQFPKNHNLGGFFTECQPLHCNYRILYIENNKWNFVQDKDELKKFIGKIDNEYEAFLIARINNYNIDSKSNGNGFEKTDYGYKLKVMVYNSCPETKQSFIVTVDKKGKLNKLTDLGYYLQSGDCIIY</sequence>
<dbReference type="EMBL" id="JACXXP010000045">
    <property type="protein sequence ID" value="MBD3906934.1"/>
    <property type="molecule type" value="Genomic_DNA"/>
</dbReference>
<evidence type="ECO:0000313" key="2">
    <source>
        <dbReference type="EMBL" id="MCC9033736.1"/>
    </source>
</evidence>
<keyword evidence="3" id="KW-1185">Reference proteome</keyword>
<evidence type="ECO:0000313" key="4">
    <source>
        <dbReference type="Proteomes" id="UP001107960"/>
    </source>
</evidence>
<accession>A0A9Q3UUI6</accession>
<evidence type="ECO:0000313" key="3">
    <source>
        <dbReference type="Proteomes" id="UP000603715"/>
    </source>
</evidence>
<dbReference type="AlphaFoldDB" id="A0A9Q3UUI6"/>
<dbReference type="Proteomes" id="UP000603715">
    <property type="component" value="Unassembled WGS sequence"/>
</dbReference>
<gene>
    <name evidence="1" type="ORF">IEW27_20310</name>
    <name evidence="2" type="ORF">LNP80_05610</name>
</gene>
<organism evidence="2 4">
    <name type="scientific">Chryseobacterium muglaense</name>
    <dbReference type="NCBI Taxonomy" id="2893752"/>
    <lineage>
        <taxon>Bacteria</taxon>
        <taxon>Pseudomonadati</taxon>
        <taxon>Bacteroidota</taxon>
        <taxon>Flavobacteriia</taxon>
        <taxon>Flavobacteriales</taxon>
        <taxon>Weeksellaceae</taxon>
        <taxon>Chryseobacterium group</taxon>
        <taxon>Chryseobacterium</taxon>
    </lineage>
</organism>
<dbReference type="RefSeq" id="WP_191181304.1">
    <property type="nucleotide sequence ID" value="NZ_JACXXP010000045.1"/>
</dbReference>
<evidence type="ECO:0008006" key="5">
    <source>
        <dbReference type="Google" id="ProtNLM"/>
    </source>
</evidence>
<dbReference type="Proteomes" id="UP001107960">
    <property type="component" value="Unassembled WGS sequence"/>
</dbReference>
<proteinExistence type="predicted"/>
<dbReference type="PROSITE" id="PS51257">
    <property type="entry name" value="PROKAR_LIPOPROTEIN"/>
    <property type="match status" value="1"/>
</dbReference>
<comment type="caution">
    <text evidence="2">The sequence shown here is derived from an EMBL/GenBank/DDBJ whole genome shotgun (WGS) entry which is preliminary data.</text>
</comment>
<name>A0A9Q3UUI6_9FLAO</name>
<protein>
    <recommendedName>
        <fullName evidence="5">Lipoprotein</fullName>
    </recommendedName>
</protein>